<evidence type="ECO:0000313" key="2">
    <source>
        <dbReference type="EMBL" id="MDO6421957.1"/>
    </source>
</evidence>
<dbReference type="AlphaFoldDB" id="A0AAW7X509"/>
<protein>
    <submittedName>
        <fullName evidence="2">Uncharacterized protein</fullName>
    </submittedName>
</protein>
<sequence>MCNTATNIRQYINSLSGIWLKLVCAISCLSILFPCLSNANPLGDTFSWNAGEYQRDIRMDILPTSMMDDETLFYAAEQVRSGKMCTAQRLINNRWLIESEQNTYSGDEALNKVLKMTLLKLWHLKTRSGITPSNLDNEESLSLTTFDNYHLRMSGGGVKLSLKLRFN</sequence>
<evidence type="ECO:0000313" key="3">
    <source>
        <dbReference type="Proteomes" id="UP001169760"/>
    </source>
</evidence>
<comment type="caution">
    <text evidence="2">The sequence shown here is derived from an EMBL/GenBank/DDBJ whole genome shotgun (WGS) entry which is preliminary data.</text>
</comment>
<keyword evidence="1" id="KW-1133">Transmembrane helix</keyword>
<evidence type="ECO:0000256" key="1">
    <source>
        <dbReference type="SAM" id="Phobius"/>
    </source>
</evidence>
<accession>A0AAW7X509</accession>
<dbReference type="Proteomes" id="UP001169760">
    <property type="component" value="Unassembled WGS sequence"/>
</dbReference>
<keyword evidence="1" id="KW-0472">Membrane</keyword>
<gene>
    <name evidence="2" type="ORF">Q4521_05690</name>
</gene>
<dbReference type="RefSeq" id="WP_303491697.1">
    <property type="nucleotide sequence ID" value="NZ_JAUOPB010000003.1"/>
</dbReference>
<organism evidence="2 3">
    <name type="scientific">Saccharophagus degradans</name>
    <dbReference type="NCBI Taxonomy" id="86304"/>
    <lineage>
        <taxon>Bacteria</taxon>
        <taxon>Pseudomonadati</taxon>
        <taxon>Pseudomonadota</taxon>
        <taxon>Gammaproteobacteria</taxon>
        <taxon>Cellvibrionales</taxon>
        <taxon>Cellvibrionaceae</taxon>
        <taxon>Saccharophagus</taxon>
    </lineage>
</organism>
<keyword evidence="1" id="KW-0812">Transmembrane</keyword>
<feature type="transmembrane region" description="Helical" evidence="1">
    <location>
        <begin position="12"/>
        <end position="33"/>
    </location>
</feature>
<proteinExistence type="predicted"/>
<reference evidence="2" key="1">
    <citation type="submission" date="2023-07" db="EMBL/GenBank/DDBJ databases">
        <title>Genome content predicts the carbon catabolic preferences of heterotrophic bacteria.</title>
        <authorList>
            <person name="Gralka M."/>
        </authorList>
    </citation>
    <scope>NUCLEOTIDE SEQUENCE</scope>
    <source>
        <strain evidence="2">I3M17_2</strain>
    </source>
</reference>
<name>A0AAW7X509_9GAMM</name>
<dbReference type="EMBL" id="JAUOPB010000003">
    <property type="protein sequence ID" value="MDO6421957.1"/>
    <property type="molecule type" value="Genomic_DNA"/>
</dbReference>